<accession>A0ABP4AZH3</accession>
<keyword evidence="1" id="KW-0812">Transmembrane</keyword>
<dbReference type="EMBL" id="BAAAHQ010000035">
    <property type="protein sequence ID" value="GAA0943573.1"/>
    <property type="molecule type" value="Genomic_DNA"/>
</dbReference>
<evidence type="ECO:0000313" key="3">
    <source>
        <dbReference type="Proteomes" id="UP001501578"/>
    </source>
</evidence>
<feature type="transmembrane region" description="Helical" evidence="1">
    <location>
        <begin position="20"/>
        <end position="43"/>
    </location>
</feature>
<proteinExistence type="predicted"/>
<gene>
    <name evidence="2" type="ORF">GCM10009560_57040</name>
</gene>
<protein>
    <submittedName>
        <fullName evidence="2">Uncharacterized protein</fullName>
    </submittedName>
</protein>
<keyword evidence="1" id="KW-0472">Membrane</keyword>
<keyword evidence="3" id="KW-1185">Reference proteome</keyword>
<name>A0ABP4AZH3_9ACTN</name>
<comment type="caution">
    <text evidence="2">The sequence shown here is derived from an EMBL/GenBank/DDBJ whole genome shotgun (WGS) entry which is preliminary data.</text>
</comment>
<keyword evidence="1" id="KW-1133">Transmembrane helix</keyword>
<sequence length="249" mass="26619">MDESQEIARVKRQLRQTRILIGGMFAVVVTGGVILATGGTAVAGGDGKARFEEIDVQRINVLEADGKPRMVLANKAKSPGVIIDGQDLGNAGQRAGIAFYNGEGDEAGGLGTDSGVVDGTKQAHGMLAFDQHKQDQTLVLQYAQNGTARSVGLRVQDRPEAGMTEYVREWKRIEQMPPGPEKDAAIADLKKRYPSPQRVFIGKEPDKASAVTLADGKGIPRIVLRVGANGDPRIQFMDADGKVTRTIKG</sequence>
<evidence type="ECO:0000313" key="2">
    <source>
        <dbReference type="EMBL" id="GAA0943573.1"/>
    </source>
</evidence>
<dbReference type="RefSeq" id="WP_343953169.1">
    <property type="nucleotide sequence ID" value="NZ_BAAAHQ010000035.1"/>
</dbReference>
<dbReference type="Proteomes" id="UP001501578">
    <property type="component" value="Unassembled WGS sequence"/>
</dbReference>
<organism evidence="2 3">
    <name type="scientific">Nonomuraea longicatena</name>
    <dbReference type="NCBI Taxonomy" id="83682"/>
    <lineage>
        <taxon>Bacteria</taxon>
        <taxon>Bacillati</taxon>
        <taxon>Actinomycetota</taxon>
        <taxon>Actinomycetes</taxon>
        <taxon>Streptosporangiales</taxon>
        <taxon>Streptosporangiaceae</taxon>
        <taxon>Nonomuraea</taxon>
    </lineage>
</organism>
<evidence type="ECO:0000256" key="1">
    <source>
        <dbReference type="SAM" id="Phobius"/>
    </source>
</evidence>
<reference evidence="3" key="1">
    <citation type="journal article" date="2019" name="Int. J. Syst. Evol. Microbiol.">
        <title>The Global Catalogue of Microorganisms (GCM) 10K type strain sequencing project: providing services to taxonomists for standard genome sequencing and annotation.</title>
        <authorList>
            <consortium name="The Broad Institute Genomics Platform"/>
            <consortium name="The Broad Institute Genome Sequencing Center for Infectious Disease"/>
            <person name="Wu L."/>
            <person name="Ma J."/>
        </authorList>
    </citation>
    <scope>NUCLEOTIDE SEQUENCE [LARGE SCALE GENOMIC DNA]</scope>
    <source>
        <strain evidence="3">JCM 11136</strain>
    </source>
</reference>